<dbReference type="GeneID" id="16070912"/>
<dbReference type="STRING" id="946362.F2UK18"/>
<keyword evidence="11" id="KW-0560">Oxidoreductase</keyword>
<evidence type="ECO:0000256" key="1">
    <source>
        <dbReference type="ARBA" id="ARBA00004477"/>
    </source>
</evidence>
<dbReference type="Pfam" id="PF02544">
    <property type="entry name" value="Steroid_dh"/>
    <property type="match status" value="1"/>
</dbReference>
<sequence length="266" mass="30333">MEWVARLFEDEGQLLKGIGWTLLGVTPVVFGMLVSGMRAAYGRYSTDADMTKYGCQINGKVAWMIQESPCLLVPAALYFLYPNEACVSSTANRILLSLFVGHYIHRTLIFPTFLKGKPTRLMMMLMAFVFCIFNGYLQAAWLTRVHVYDEAWLIDPRFIVGLLVFFTGMAINMHSDYTLIGLRKGSDKGYKIPRGGMFEFVSGANFFGEILEWTGFAIASWSFPALCFAAFTFSNTAPRGYQHHQWYLSKFEDYPKSRRAVIPFIW</sequence>
<comment type="similarity">
    <text evidence="3">Belongs to the steroid 5-alpha reductase family.</text>
</comment>
<evidence type="ECO:0000256" key="6">
    <source>
        <dbReference type="ARBA" id="ARBA00022782"/>
    </source>
</evidence>
<organism evidence="22">
    <name type="scientific">Salpingoeca rosetta (strain ATCC 50818 / BSB-021)</name>
    <dbReference type="NCBI Taxonomy" id="946362"/>
    <lineage>
        <taxon>Eukaryota</taxon>
        <taxon>Choanoflagellata</taxon>
        <taxon>Craspedida</taxon>
        <taxon>Salpingoecidae</taxon>
        <taxon>Salpingoeca</taxon>
    </lineage>
</organism>
<evidence type="ECO:0000256" key="17">
    <source>
        <dbReference type="ARBA" id="ARBA00042579"/>
    </source>
</evidence>
<keyword evidence="6" id="KW-0221">Differentiation</keyword>
<dbReference type="EC" id="1.3.1.22" evidence="4"/>
<keyword evidence="10 19" id="KW-1133">Transmembrane helix</keyword>
<feature type="transmembrane region" description="Helical" evidence="19">
    <location>
        <begin position="159"/>
        <end position="182"/>
    </location>
</feature>
<proteinExistence type="inferred from homology"/>
<keyword evidence="13 19" id="KW-0472">Membrane</keyword>
<evidence type="ECO:0000256" key="7">
    <source>
        <dbReference type="ARBA" id="ARBA00022824"/>
    </source>
</evidence>
<evidence type="ECO:0000256" key="12">
    <source>
        <dbReference type="ARBA" id="ARBA00023098"/>
    </source>
</evidence>
<keyword evidence="22" id="KW-1185">Reference proteome</keyword>
<keyword evidence="9" id="KW-0521">NADP</keyword>
<dbReference type="RefSeq" id="XP_004990355.1">
    <property type="nucleotide sequence ID" value="XM_004990298.1"/>
</dbReference>
<evidence type="ECO:0000256" key="14">
    <source>
        <dbReference type="ARBA" id="ARBA00037789"/>
    </source>
</evidence>
<dbReference type="AlphaFoldDB" id="F2UK18"/>
<evidence type="ECO:0000313" key="22">
    <source>
        <dbReference type="Proteomes" id="UP000007799"/>
    </source>
</evidence>
<dbReference type="FunFam" id="1.20.120.1630:FF:000002">
    <property type="entry name" value="Steroid 5 alpha-reductase 1"/>
    <property type="match status" value="1"/>
</dbReference>
<name>F2UK18_SALR5</name>
<evidence type="ECO:0000256" key="9">
    <source>
        <dbReference type="ARBA" id="ARBA00022857"/>
    </source>
</evidence>
<accession>F2UK18</accession>
<keyword evidence="7" id="KW-0256">Endoplasmic reticulum</keyword>
<evidence type="ECO:0000256" key="16">
    <source>
        <dbReference type="ARBA" id="ARBA00041664"/>
    </source>
</evidence>
<dbReference type="InParanoid" id="F2UK18"/>
<evidence type="ECO:0000256" key="19">
    <source>
        <dbReference type="SAM" id="Phobius"/>
    </source>
</evidence>
<comment type="function">
    <text evidence="14">Converts testosterone into 5-alpha-dihydrotestosterone and progesterone or corticosterone into their corresponding 5-alpha-3-oxosteroids. It plays a central role in sexual differentiation and androgen physiology.</text>
</comment>
<protein>
    <recommendedName>
        <fullName evidence="15">3-oxo-5-alpha-steroid 4-dehydrogenase 1</fullName>
        <ecNumber evidence="4">1.3.1.22</ecNumber>
    </recommendedName>
    <alternativeName>
        <fullName evidence="16">SR type 1</fullName>
    </alternativeName>
    <alternativeName>
        <fullName evidence="17">Steroid 5-alpha-reductase 1</fullName>
    </alternativeName>
</protein>
<evidence type="ECO:0000313" key="21">
    <source>
        <dbReference type="EMBL" id="EGD77467.1"/>
    </source>
</evidence>
<feature type="transmembrane region" description="Helical" evidence="19">
    <location>
        <begin position="121"/>
        <end position="139"/>
    </location>
</feature>
<dbReference type="OMA" id="PHYALEW"/>
<gene>
    <name evidence="21" type="ORF">PTSG_08562</name>
</gene>
<dbReference type="GO" id="GO:0030154">
    <property type="term" value="P:cell differentiation"/>
    <property type="evidence" value="ECO:0007669"/>
    <property type="project" value="UniProtKB-KW"/>
</dbReference>
<evidence type="ECO:0000256" key="15">
    <source>
        <dbReference type="ARBA" id="ARBA00039428"/>
    </source>
</evidence>
<evidence type="ECO:0000256" key="13">
    <source>
        <dbReference type="ARBA" id="ARBA00023136"/>
    </source>
</evidence>
<keyword evidence="5 19" id="KW-0812">Transmembrane</keyword>
<dbReference type="eggNOG" id="KOG1638">
    <property type="taxonomic scope" value="Eukaryota"/>
</dbReference>
<reference evidence="21" key="1">
    <citation type="submission" date="2009-08" db="EMBL/GenBank/DDBJ databases">
        <title>Annotation of Salpingoeca rosetta.</title>
        <authorList>
            <consortium name="The Broad Institute Genome Sequencing Platform"/>
            <person name="Russ C."/>
            <person name="Cuomo C."/>
            <person name="Burger G."/>
            <person name="Gray M.W."/>
            <person name="Holland P.W.H."/>
            <person name="King N."/>
            <person name="Lang F.B.F."/>
            <person name="Roger A.J."/>
            <person name="Ruiz-Trillo I."/>
            <person name="Young S.K."/>
            <person name="Zeng Q."/>
            <person name="Gargeya S."/>
            <person name="Alvarado L."/>
            <person name="Berlin A."/>
            <person name="Chapman S.B."/>
            <person name="Chen Z."/>
            <person name="Freedman E."/>
            <person name="Gellesch M."/>
            <person name="Goldberg J."/>
            <person name="Griggs A."/>
            <person name="Gujja S."/>
            <person name="Heilman E."/>
            <person name="Heiman D."/>
            <person name="Howarth C."/>
            <person name="Mehta T."/>
            <person name="Neiman D."/>
            <person name="Pearson M."/>
            <person name="Roberts A."/>
            <person name="Saif S."/>
            <person name="Shea T."/>
            <person name="Shenoy N."/>
            <person name="Sisk P."/>
            <person name="Stolte C."/>
            <person name="Sykes S."/>
            <person name="White J."/>
            <person name="Yandava C."/>
            <person name="Haas B."/>
            <person name="Nusbaum C."/>
            <person name="Birren B."/>
        </authorList>
    </citation>
    <scope>NUCLEOTIDE SEQUENCE [LARGE SCALE GENOMIC DNA]</scope>
    <source>
        <strain evidence="21">ATCC 50818</strain>
    </source>
</reference>
<evidence type="ECO:0000256" key="4">
    <source>
        <dbReference type="ARBA" id="ARBA00012049"/>
    </source>
</evidence>
<dbReference type="OrthoDB" id="5788137at2759"/>
<evidence type="ECO:0000256" key="11">
    <source>
        <dbReference type="ARBA" id="ARBA00023002"/>
    </source>
</evidence>
<evidence type="ECO:0000256" key="5">
    <source>
        <dbReference type="ARBA" id="ARBA00022692"/>
    </source>
</evidence>
<dbReference type="PANTHER" id="PTHR10556">
    <property type="entry name" value="3-OXO-5-ALPHA-STEROID 4-DEHYDROGENASE"/>
    <property type="match status" value="1"/>
</dbReference>
<dbReference type="FunCoup" id="F2UK18">
    <property type="interactions" value="145"/>
</dbReference>
<dbReference type="EMBL" id="GL832978">
    <property type="protein sequence ID" value="EGD77467.1"/>
    <property type="molecule type" value="Genomic_DNA"/>
</dbReference>
<dbReference type="GO" id="GO:0006694">
    <property type="term" value="P:steroid biosynthetic process"/>
    <property type="evidence" value="ECO:0007669"/>
    <property type="project" value="TreeGrafter"/>
</dbReference>
<dbReference type="KEGG" id="sre:PTSG_08562"/>
<dbReference type="GO" id="GO:0005789">
    <property type="term" value="C:endoplasmic reticulum membrane"/>
    <property type="evidence" value="ECO:0007669"/>
    <property type="project" value="UniProtKB-SubCell"/>
</dbReference>
<dbReference type="Proteomes" id="UP000007799">
    <property type="component" value="Unassembled WGS sequence"/>
</dbReference>
<comment type="catalytic activity">
    <reaction evidence="18">
        <text>androst-4-ene-3,17-dione + NADPH + H(+) = 5alpha-androstan-3,17-dione + NADP(+)</text>
        <dbReference type="Rhea" id="RHEA:50816"/>
        <dbReference type="ChEBI" id="CHEBI:15378"/>
        <dbReference type="ChEBI" id="CHEBI:15994"/>
        <dbReference type="ChEBI" id="CHEBI:16422"/>
        <dbReference type="ChEBI" id="CHEBI:57783"/>
        <dbReference type="ChEBI" id="CHEBI:58349"/>
    </reaction>
    <physiologicalReaction direction="left-to-right" evidence="18">
        <dbReference type="Rhea" id="RHEA:50817"/>
    </physiologicalReaction>
</comment>
<dbReference type="PANTHER" id="PTHR10556:SF57">
    <property type="entry name" value="3-OXO-5-ALPHA-STEROID 4-DEHYDROGENASE 1"/>
    <property type="match status" value="1"/>
</dbReference>
<dbReference type="InterPro" id="IPR016636">
    <property type="entry name" value="3-oxo-5-alpha-steroid_4-DH"/>
</dbReference>
<evidence type="ECO:0000256" key="3">
    <source>
        <dbReference type="ARBA" id="ARBA00007742"/>
    </source>
</evidence>
<evidence type="ECO:0000259" key="20">
    <source>
        <dbReference type="Pfam" id="PF02544"/>
    </source>
</evidence>
<feature type="transmembrane region" description="Helical" evidence="19">
    <location>
        <begin position="61"/>
        <end position="81"/>
    </location>
</feature>
<feature type="transmembrane region" description="Helical" evidence="19">
    <location>
        <begin position="20"/>
        <end position="41"/>
    </location>
</feature>
<dbReference type="PIRSF" id="PIRSF015596">
    <property type="entry name" value="5_alpha-SR2"/>
    <property type="match status" value="1"/>
</dbReference>
<evidence type="ECO:0000256" key="10">
    <source>
        <dbReference type="ARBA" id="ARBA00022989"/>
    </source>
</evidence>
<dbReference type="InterPro" id="IPR039357">
    <property type="entry name" value="SRD5A/TECR"/>
</dbReference>
<feature type="domain" description="3-oxo-5-alpha-steroid 4-dehydrogenase C-terminal" evidence="20">
    <location>
        <begin position="119"/>
        <end position="266"/>
    </location>
</feature>
<dbReference type="GO" id="GO:0047751">
    <property type="term" value="F:3-oxo-5-alpha-steroid 4-dehydrogenase (NADP+) activity"/>
    <property type="evidence" value="ECO:0007669"/>
    <property type="project" value="UniProtKB-EC"/>
</dbReference>
<comment type="subcellular location">
    <subcellularLocation>
        <location evidence="1">Endoplasmic reticulum membrane</location>
        <topology evidence="1">Multi-pass membrane protein</topology>
    </subcellularLocation>
    <subcellularLocation>
        <location evidence="2">Microsome membrane</location>
    </subcellularLocation>
</comment>
<dbReference type="PROSITE" id="PS50244">
    <property type="entry name" value="S5A_REDUCTASE"/>
    <property type="match status" value="1"/>
</dbReference>
<dbReference type="Gene3D" id="1.20.120.1630">
    <property type="match status" value="1"/>
</dbReference>
<dbReference type="InterPro" id="IPR001104">
    <property type="entry name" value="3-oxo-5_a-steroid_4-DH_C"/>
</dbReference>
<evidence type="ECO:0000256" key="8">
    <source>
        <dbReference type="ARBA" id="ARBA00022848"/>
    </source>
</evidence>
<keyword evidence="8" id="KW-0492">Microsome</keyword>
<feature type="transmembrane region" description="Helical" evidence="19">
    <location>
        <begin position="93"/>
        <end position="114"/>
    </location>
</feature>
<evidence type="ECO:0000256" key="18">
    <source>
        <dbReference type="ARBA" id="ARBA00049166"/>
    </source>
</evidence>
<keyword evidence="12" id="KW-0443">Lipid metabolism</keyword>
<evidence type="ECO:0000256" key="2">
    <source>
        <dbReference type="ARBA" id="ARBA00004524"/>
    </source>
</evidence>